<dbReference type="EMBL" id="BMHV01000012">
    <property type="protein sequence ID" value="GGF65446.1"/>
    <property type="molecule type" value="Genomic_DNA"/>
</dbReference>
<sequence>MRNPLSHLHWTAQTTLIFLFKHMLAGICGGFFFGALLLYYDISKLWTMISSSSDGWLVMIVMFTGLAVTFGSIAMGWGIFSLAQERDDPPEDHTYY</sequence>
<evidence type="ECO:0000256" key="1">
    <source>
        <dbReference type="SAM" id="Phobius"/>
    </source>
</evidence>
<dbReference type="AlphaFoldDB" id="A0A917C2X2"/>
<feature type="transmembrane region" description="Helical" evidence="1">
    <location>
        <begin position="56"/>
        <end position="80"/>
    </location>
</feature>
<evidence type="ECO:0000313" key="2">
    <source>
        <dbReference type="EMBL" id="GGF65446.1"/>
    </source>
</evidence>
<reference evidence="2" key="2">
    <citation type="submission" date="2020-09" db="EMBL/GenBank/DDBJ databases">
        <authorList>
            <person name="Sun Q."/>
            <person name="Zhou Y."/>
        </authorList>
    </citation>
    <scope>NUCLEOTIDE SEQUENCE</scope>
    <source>
        <strain evidence="2">CGMCC 1.15254</strain>
    </source>
</reference>
<keyword evidence="1" id="KW-1133">Transmembrane helix</keyword>
<reference evidence="2" key="1">
    <citation type="journal article" date="2014" name="Int. J. Syst. Evol. Microbiol.">
        <title>Complete genome sequence of Corynebacterium casei LMG S-19264T (=DSM 44701T), isolated from a smear-ripened cheese.</title>
        <authorList>
            <consortium name="US DOE Joint Genome Institute (JGI-PGF)"/>
            <person name="Walter F."/>
            <person name="Albersmeier A."/>
            <person name="Kalinowski J."/>
            <person name="Ruckert C."/>
        </authorList>
    </citation>
    <scope>NUCLEOTIDE SEQUENCE</scope>
    <source>
        <strain evidence="2">CGMCC 1.15254</strain>
    </source>
</reference>
<evidence type="ECO:0000313" key="3">
    <source>
        <dbReference type="Proteomes" id="UP000632498"/>
    </source>
</evidence>
<name>A0A917C2X2_9PROT</name>
<dbReference type="Proteomes" id="UP000632498">
    <property type="component" value="Unassembled WGS sequence"/>
</dbReference>
<dbReference type="RefSeq" id="WP_188664297.1">
    <property type="nucleotide sequence ID" value="NZ_BMHV01000012.1"/>
</dbReference>
<protein>
    <submittedName>
        <fullName evidence="2">Uncharacterized protein</fullName>
    </submittedName>
</protein>
<keyword evidence="3" id="KW-1185">Reference proteome</keyword>
<feature type="transmembrane region" description="Helical" evidence="1">
    <location>
        <begin position="20"/>
        <end position="40"/>
    </location>
</feature>
<keyword evidence="1" id="KW-0472">Membrane</keyword>
<keyword evidence="1" id="KW-0812">Transmembrane</keyword>
<comment type="caution">
    <text evidence="2">The sequence shown here is derived from an EMBL/GenBank/DDBJ whole genome shotgun (WGS) entry which is preliminary data.</text>
</comment>
<organism evidence="2 3">
    <name type="scientific">Terasakiella brassicae</name>
    <dbReference type="NCBI Taxonomy" id="1634917"/>
    <lineage>
        <taxon>Bacteria</taxon>
        <taxon>Pseudomonadati</taxon>
        <taxon>Pseudomonadota</taxon>
        <taxon>Alphaproteobacteria</taxon>
        <taxon>Rhodospirillales</taxon>
        <taxon>Terasakiellaceae</taxon>
        <taxon>Terasakiella</taxon>
    </lineage>
</organism>
<accession>A0A917C2X2</accession>
<gene>
    <name evidence="2" type="ORF">GCM10011332_19370</name>
</gene>
<proteinExistence type="predicted"/>